<dbReference type="GO" id="GO:0003964">
    <property type="term" value="F:RNA-directed DNA polymerase activity"/>
    <property type="evidence" value="ECO:0007669"/>
    <property type="project" value="UniProtKB-KW"/>
</dbReference>
<reference evidence="2" key="2">
    <citation type="submission" date="2021-05" db="EMBL/GenBank/DDBJ databases">
        <authorList>
            <person name="Pain A."/>
        </authorList>
    </citation>
    <scope>NUCLEOTIDE SEQUENCE</scope>
    <source>
        <strain evidence="2">1802A</strain>
    </source>
</reference>
<sequence>MLLRTYELVSPLQYRPITCMSTLYKLTTRCITEVVKREVEARGLLTENQMGTKRRIQGAKEHALTSIVLNVKHKHKLYATWVDVKKAYDSVDHKYLMHVLESLKLPDWVLAFLRASISRWHIDIRWGKEALMTKAIGKGILQGDSLSPLLFVLCMDPLSRKLNALYPPVKVRTPDDRILATNHLLYIDDLKIIVEKKGTLKAMTEETQKFLKAIGFEMNREKSATNSPEYSDAAKLLEGTGTYKYLGITEDGNSRTSAAMLEEIIRVIVKRVQTLTKTDLSAKNLFRAINRYTLTVINYFIGVVPTEKDDMARIDRLVRKHLREAGVIKDNSNVSRLYLPRKEMGRGLHNLQHKAEAMMLRLWLTLSGDESRSPRRAAICQYFRSSYHRELKDDYGIEIKPEESIERAIRDLRYAQTKNLHDVINETKIHKLLFSLRGQRNIDFEGSTLWMRKSMLNPQEEAKLVNLQDRNLAWMSLTGTHRGCGRVINVDHLATKCEKLVHVEYTRRHDEVARRLHFVLARQIGVPNLKHLDKHKVEARLFGRNGWITFNKEVKTDKAVTHNKPDIILAEEKKNRITVVEVGVTCQDNLEQVEIEKKHKYEPLTKQMEHHKWNKNTEIRLIPYVMTWDW</sequence>
<protein>
    <submittedName>
        <fullName evidence="2">Reverse transcriptase</fullName>
    </submittedName>
</protein>
<keyword evidence="2" id="KW-0695">RNA-directed DNA polymerase</keyword>
<accession>A0AAD9GJR9</accession>
<dbReference type="AlphaFoldDB" id="A0AAD9GJR9"/>
<dbReference type="Proteomes" id="UP001195914">
    <property type="component" value="Unassembled WGS sequence"/>
</dbReference>
<keyword evidence="2" id="KW-0808">Transferase</keyword>
<dbReference type="PROSITE" id="PS50878">
    <property type="entry name" value="RT_POL"/>
    <property type="match status" value="1"/>
</dbReference>
<feature type="non-terminal residue" evidence="2">
    <location>
        <position position="1"/>
    </location>
</feature>
<organism evidence="2 3">
    <name type="scientific">Babesia divergens</name>
    <dbReference type="NCBI Taxonomy" id="32595"/>
    <lineage>
        <taxon>Eukaryota</taxon>
        <taxon>Sar</taxon>
        <taxon>Alveolata</taxon>
        <taxon>Apicomplexa</taxon>
        <taxon>Aconoidasida</taxon>
        <taxon>Piroplasmida</taxon>
        <taxon>Babesiidae</taxon>
        <taxon>Babesia</taxon>
    </lineage>
</organism>
<dbReference type="SUPFAM" id="SSF56672">
    <property type="entry name" value="DNA/RNA polymerases"/>
    <property type="match status" value="1"/>
</dbReference>
<reference evidence="2" key="1">
    <citation type="journal article" date="2014" name="Nucleic Acids Res.">
        <title>The evolutionary dynamics of variant antigen genes in Babesia reveal a history of genomic innovation underlying host-parasite interaction.</title>
        <authorList>
            <person name="Jackson A.P."/>
            <person name="Otto T.D."/>
            <person name="Darby A."/>
            <person name="Ramaprasad A."/>
            <person name="Xia D."/>
            <person name="Echaide I.E."/>
            <person name="Farber M."/>
            <person name="Gahlot S."/>
            <person name="Gamble J."/>
            <person name="Gupta D."/>
            <person name="Gupta Y."/>
            <person name="Jackson L."/>
            <person name="Malandrin L."/>
            <person name="Malas T.B."/>
            <person name="Moussa E."/>
            <person name="Nair M."/>
            <person name="Reid A.J."/>
            <person name="Sanders M."/>
            <person name="Sharma J."/>
            <person name="Tracey A."/>
            <person name="Quail M.A."/>
            <person name="Weir W."/>
            <person name="Wastling J.M."/>
            <person name="Hall N."/>
            <person name="Willadsen P."/>
            <person name="Lingelbach K."/>
            <person name="Shiels B."/>
            <person name="Tait A."/>
            <person name="Berriman M."/>
            <person name="Allred D.R."/>
            <person name="Pain A."/>
        </authorList>
    </citation>
    <scope>NUCLEOTIDE SEQUENCE</scope>
    <source>
        <strain evidence="2">1802A</strain>
    </source>
</reference>
<gene>
    <name evidence="2" type="ORF">X943_002721</name>
</gene>
<dbReference type="InterPro" id="IPR000477">
    <property type="entry name" value="RT_dom"/>
</dbReference>
<proteinExistence type="predicted"/>
<dbReference type="PANTHER" id="PTHR35450">
    <property type="entry name" value="REVERSE TRANSCRIPTASE DOMAIN-CONTAINING PROTEIN"/>
    <property type="match status" value="1"/>
</dbReference>
<dbReference type="InterPro" id="IPR043502">
    <property type="entry name" value="DNA/RNA_pol_sf"/>
</dbReference>
<comment type="caution">
    <text evidence="2">The sequence shown here is derived from an EMBL/GenBank/DDBJ whole genome shotgun (WGS) entry which is preliminary data.</text>
</comment>
<feature type="domain" description="Reverse transcriptase" evidence="1">
    <location>
        <begin position="1"/>
        <end position="250"/>
    </location>
</feature>
<evidence type="ECO:0000313" key="2">
    <source>
        <dbReference type="EMBL" id="KAK1939735.1"/>
    </source>
</evidence>
<keyword evidence="2" id="KW-0548">Nucleotidyltransferase</keyword>
<dbReference type="EMBL" id="JAHBMH010000007">
    <property type="protein sequence ID" value="KAK1939735.1"/>
    <property type="molecule type" value="Genomic_DNA"/>
</dbReference>
<dbReference type="PANTHER" id="PTHR35450:SF2">
    <property type="entry name" value="REVERSE TRANSCRIPTASE DOMAIN-CONTAINING PROTEIN"/>
    <property type="match status" value="1"/>
</dbReference>
<keyword evidence="3" id="KW-1185">Reference proteome</keyword>
<dbReference type="CDD" id="cd01650">
    <property type="entry name" value="RT_nLTR_like"/>
    <property type="match status" value="1"/>
</dbReference>
<evidence type="ECO:0000259" key="1">
    <source>
        <dbReference type="PROSITE" id="PS50878"/>
    </source>
</evidence>
<evidence type="ECO:0000313" key="3">
    <source>
        <dbReference type="Proteomes" id="UP001195914"/>
    </source>
</evidence>
<name>A0AAD9GJR9_BABDI</name>
<dbReference type="Pfam" id="PF00078">
    <property type="entry name" value="RVT_1"/>
    <property type="match status" value="1"/>
</dbReference>